<keyword evidence="4 5" id="KW-0326">Glycosidase</keyword>
<evidence type="ECO:0000259" key="7">
    <source>
        <dbReference type="Pfam" id="PF16874"/>
    </source>
</evidence>
<dbReference type="GO" id="GO:0016052">
    <property type="term" value="P:carbohydrate catabolic process"/>
    <property type="evidence" value="ECO:0007669"/>
    <property type="project" value="InterPro"/>
</dbReference>
<dbReference type="AlphaFoldDB" id="A0A2Z4UE45"/>
<dbReference type="InterPro" id="IPR013785">
    <property type="entry name" value="Aldolase_TIM"/>
</dbReference>
<dbReference type="Pfam" id="PF02065">
    <property type="entry name" value="Melibiase"/>
    <property type="match status" value="1"/>
</dbReference>
<reference evidence="10" key="1">
    <citation type="submission" date="2018-06" db="EMBL/GenBank/DDBJ databases">
        <title>Description of Blautia argi sp. nov., a new anaerobic isolated from dog feces.</title>
        <authorList>
            <person name="Chang Y.-H."/>
            <person name="Paek J."/>
            <person name="Shin Y."/>
        </authorList>
    </citation>
    <scope>NUCLEOTIDE SEQUENCE [LARGE SCALE GENOMIC DNA]</scope>
    <source>
        <strain evidence="10">KCTC 15426</strain>
    </source>
</reference>
<dbReference type="Pfam" id="PF16874">
    <property type="entry name" value="Glyco_hydro_36C"/>
    <property type="match status" value="1"/>
</dbReference>
<dbReference type="PROSITE" id="PS00512">
    <property type="entry name" value="ALPHA_GALACTOSIDASE"/>
    <property type="match status" value="1"/>
</dbReference>
<dbReference type="PRINTS" id="PR00743">
    <property type="entry name" value="GLHYDRLASE36"/>
</dbReference>
<feature type="active site" description="Nucleophile" evidence="6">
    <location>
        <position position="475"/>
    </location>
</feature>
<keyword evidence="3 5" id="KW-0378">Hydrolase</keyword>
<evidence type="ECO:0000256" key="4">
    <source>
        <dbReference type="ARBA" id="ARBA00023295"/>
    </source>
</evidence>
<dbReference type="FunFam" id="3.20.20.70:FF:000118">
    <property type="entry name" value="Alpha-galactosidase"/>
    <property type="match status" value="1"/>
</dbReference>
<comment type="similarity">
    <text evidence="5">Belongs to the glycosyl hydrolase.</text>
</comment>
<dbReference type="KEGG" id="blau:DQQ01_15745"/>
<accession>A0A2Z4UE45</accession>
<dbReference type="OrthoDB" id="9758822at2"/>
<dbReference type="EC" id="3.2.1.22" evidence="2 5"/>
<dbReference type="Gene3D" id="2.70.98.60">
    <property type="entry name" value="alpha-galactosidase from lactobacil brevis"/>
    <property type="match status" value="1"/>
</dbReference>
<evidence type="ECO:0000256" key="3">
    <source>
        <dbReference type="ARBA" id="ARBA00022801"/>
    </source>
</evidence>
<dbReference type="GO" id="GO:0004557">
    <property type="term" value="F:alpha-galactosidase activity"/>
    <property type="evidence" value="ECO:0007669"/>
    <property type="project" value="UniProtKB-UniRule"/>
</dbReference>
<evidence type="ECO:0000313" key="10">
    <source>
        <dbReference type="Proteomes" id="UP000250003"/>
    </source>
</evidence>
<evidence type="ECO:0000256" key="6">
    <source>
        <dbReference type="PIRSR" id="PIRSR005536-1"/>
    </source>
</evidence>
<dbReference type="Proteomes" id="UP000250003">
    <property type="component" value="Chromosome"/>
</dbReference>
<evidence type="ECO:0000256" key="2">
    <source>
        <dbReference type="ARBA" id="ARBA00012755"/>
    </source>
</evidence>
<dbReference type="InterPro" id="IPR017853">
    <property type="entry name" value="GH"/>
</dbReference>
<dbReference type="PANTHER" id="PTHR43053:SF3">
    <property type="entry name" value="ALPHA-GALACTOSIDASE C-RELATED"/>
    <property type="match status" value="1"/>
</dbReference>
<dbReference type="InterPro" id="IPR031704">
    <property type="entry name" value="Glyco_hydro_36_N"/>
</dbReference>
<name>A0A2Z4UE45_9FIRM</name>
<evidence type="ECO:0000256" key="1">
    <source>
        <dbReference type="ARBA" id="ARBA00001255"/>
    </source>
</evidence>
<proteinExistence type="inferred from homology"/>
<evidence type="ECO:0000256" key="5">
    <source>
        <dbReference type="PIRNR" id="PIRNR005536"/>
    </source>
</evidence>
<evidence type="ECO:0000313" key="9">
    <source>
        <dbReference type="EMBL" id="AWY99332.1"/>
    </source>
</evidence>
<dbReference type="RefSeq" id="WP_111920773.1">
    <property type="nucleotide sequence ID" value="NZ_CP030280.1"/>
</dbReference>
<gene>
    <name evidence="9" type="ORF">DQQ01_15745</name>
</gene>
<keyword evidence="10" id="KW-1185">Reference proteome</keyword>
<dbReference type="CDD" id="cd14791">
    <property type="entry name" value="GH36"/>
    <property type="match status" value="1"/>
</dbReference>
<dbReference type="InterPro" id="IPR050985">
    <property type="entry name" value="Alpha-glycosidase_related"/>
</dbReference>
<dbReference type="Gene3D" id="2.60.40.1180">
    <property type="entry name" value="Golgi alpha-mannosidase II"/>
    <property type="match status" value="1"/>
</dbReference>
<dbReference type="SUPFAM" id="SSF51445">
    <property type="entry name" value="(Trans)glycosidases"/>
    <property type="match status" value="1"/>
</dbReference>
<comment type="catalytic activity">
    <reaction evidence="1 5">
        <text>Hydrolysis of terminal, non-reducing alpha-D-galactose residues in alpha-D-galactosides, including galactose oligosaccharides, galactomannans and galactolipids.</text>
        <dbReference type="EC" id="3.2.1.22"/>
    </reaction>
</comment>
<dbReference type="PANTHER" id="PTHR43053">
    <property type="entry name" value="GLYCOSIDASE FAMILY 31"/>
    <property type="match status" value="1"/>
</dbReference>
<dbReference type="InterPro" id="IPR013780">
    <property type="entry name" value="Glyco_hydro_b"/>
</dbReference>
<protein>
    <recommendedName>
        <fullName evidence="2 5">Alpha-galactosidase</fullName>
        <ecNumber evidence="2 5">3.2.1.22</ecNumber>
    </recommendedName>
</protein>
<dbReference type="InterPro" id="IPR002252">
    <property type="entry name" value="Glyco_hydro_36"/>
</dbReference>
<dbReference type="InterPro" id="IPR031705">
    <property type="entry name" value="Glyco_hydro_36_C"/>
</dbReference>
<dbReference type="Gene3D" id="3.20.20.70">
    <property type="entry name" value="Aldolase class I"/>
    <property type="match status" value="1"/>
</dbReference>
<feature type="active site" description="Proton donor" evidence="6">
    <location>
        <position position="545"/>
    </location>
</feature>
<sequence length="727" mass="83332">MAIFYNNQIFSLHTKHSTYQMKVDRDFLIHTYYGPYVGDMDMSYLIREIDRGFSGNPDGITNKGYSLDTQLLEYPSYGTGDFRNDCLRVRYADGSQVTDLKYVSHAIKEGKYALEGLPAMYQGDEKAETLEIVLRDAYKNLEVVLYYGVFENLDMITRACKIVNKGDEKIHLLRVYSMCLDFNKKDMDFVHFYGRHAMERIMERTPLHHGIQSVGSRRGFSSHQHNPFVILCDNDAGEEHGNCYGASFMYSGNFAAEAEVTQADCTRLTMGIHDAQFDFELQPQESFVAPEVLLNFSQEGMGQLSRNYHKAIRYNVCRGKYKTARRPILINNWEATYFKFNTEKLLDIAREAKKLGIEMLVMDDGWFGKRDDDVSGLGDWFVNEEKLGGKLKDLVDGVNEIGLKFGIWFEPEMISEDSDLYRAHPDWALKIPGRAPTRGRQQLVLDFSREDVRTYIFDRMCEILESSNIEYVKWDANRHLTDVWSALLPAERQGEVFHRFILGLYDFLEKITQRFPNVLFEGCSGGGGRFDAGMMYYHPQIWCSDDTDAVERLEIQYGTSFAYPVSTVGAHVSVCPNHQTGRSVSMKTRGVVAMAGTFGYELDITKLSEEDKQMVKAQVEEFKKYYDLIQNGAYYRLTDDGRKSPIVAWEFVSEDKKEALVNVVVLHTKANPMLHNVYVKGLNPDMWYQDEETGKKFTGAALMNGGYPVPVMGDDYQAVQIHLILCE</sequence>
<dbReference type="Pfam" id="PF16875">
    <property type="entry name" value="Glyco_hydro_36N"/>
    <property type="match status" value="1"/>
</dbReference>
<dbReference type="PIRSF" id="PIRSF005536">
    <property type="entry name" value="Agal"/>
    <property type="match status" value="1"/>
</dbReference>
<organism evidence="9 10">
    <name type="scientific">Blautia argi</name>
    <dbReference type="NCBI Taxonomy" id="1912897"/>
    <lineage>
        <taxon>Bacteria</taxon>
        <taxon>Bacillati</taxon>
        <taxon>Bacillota</taxon>
        <taxon>Clostridia</taxon>
        <taxon>Lachnospirales</taxon>
        <taxon>Lachnospiraceae</taxon>
        <taxon>Blautia</taxon>
    </lineage>
</organism>
<feature type="domain" description="Glycosyl hydrolase family 36 C-terminal" evidence="7">
    <location>
        <begin position="647"/>
        <end position="723"/>
    </location>
</feature>
<dbReference type="InterPro" id="IPR000111">
    <property type="entry name" value="Glyco_hydro_27/36_CS"/>
</dbReference>
<evidence type="ECO:0000259" key="8">
    <source>
        <dbReference type="Pfam" id="PF16875"/>
    </source>
</evidence>
<dbReference type="EMBL" id="CP030280">
    <property type="protein sequence ID" value="AWY99332.1"/>
    <property type="molecule type" value="Genomic_DNA"/>
</dbReference>
<dbReference type="InterPro" id="IPR038417">
    <property type="entry name" value="Alpga-gal_N_sf"/>
</dbReference>
<feature type="domain" description="Glycosyl hydrolase family 36 N-terminal" evidence="8">
    <location>
        <begin position="28"/>
        <end position="282"/>
    </location>
</feature>